<accession>A0A0E9SMV8</accession>
<dbReference type="AlphaFoldDB" id="A0A0E9SMV8"/>
<reference evidence="2" key="2">
    <citation type="journal article" date="2015" name="Fish Shellfish Immunol.">
        <title>Early steps in the European eel (Anguilla anguilla)-Vibrio vulnificus interaction in the gills: Role of the RtxA13 toxin.</title>
        <authorList>
            <person name="Callol A."/>
            <person name="Pajuelo D."/>
            <person name="Ebbesson L."/>
            <person name="Teles M."/>
            <person name="MacKenzie S."/>
            <person name="Amaro C."/>
        </authorList>
    </citation>
    <scope>NUCLEOTIDE SEQUENCE</scope>
</reference>
<reference evidence="2" key="1">
    <citation type="submission" date="2014-11" db="EMBL/GenBank/DDBJ databases">
        <authorList>
            <person name="Amaro Gonzalez C."/>
        </authorList>
    </citation>
    <scope>NUCLEOTIDE SEQUENCE</scope>
</reference>
<organism evidence="2">
    <name type="scientific">Anguilla anguilla</name>
    <name type="common">European freshwater eel</name>
    <name type="synonym">Muraena anguilla</name>
    <dbReference type="NCBI Taxonomy" id="7936"/>
    <lineage>
        <taxon>Eukaryota</taxon>
        <taxon>Metazoa</taxon>
        <taxon>Chordata</taxon>
        <taxon>Craniata</taxon>
        <taxon>Vertebrata</taxon>
        <taxon>Euteleostomi</taxon>
        <taxon>Actinopterygii</taxon>
        <taxon>Neopterygii</taxon>
        <taxon>Teleostei</taxon>
        <taxon>Anguilliformes</taxon>
        <taxon>Anguillidae</taxon>
        <taxon>Anguilla</taxon>
    </lineage>
</organism>
<evidence type="ECO:0000313" key="2">
    <source>
        <dbReference type="EMBL" id="JAH41828.1"/>
    </source>
</evidence>
<feature type="compositionally biased region" description="Polar residues" evidence="1">
    <location>
        <begin position="1"/>
        <end position="19"/>
    </location>
</feature>
<dbReference type="EMBL" id="GBXM01066749">
    <property type="protein sequence ID" value="JAH41828.1"/>
    <property type="molecule type" value="Transcribed_RNA"/>
</dbReference>
<name>A0A0E9SMV8_ANGAN</name>
<evidence type="ECO:0000256" key="1">
    <source>
        <dbReference type="SAM" id="MobiDB-lite"/>
    </source>
</evidence>
<proteinExistence type="predicted"/>
<protein>
    <submittedName>
        <fullName evidence="2">Uncharacterized protein</fullName>
    </submittedName>
</protein>
<sequence length="31" mass="3689">MKLSHNNAWCSTGYSNSRDVLSRHPHQRRYS</sequence>
<feature type="region of interest" description="Disordered" evidence="1">
    <location>
        <begin position="1"/>
        <end position="31"/>
    </location>
</feature>